<evidence type="ECO:0000313" key="2">
    <source>
        <dbReference type="Proteomes" id="UP000815325"/>
    </source>
</evidence>
<keyword evidence="2" id="KW-1185">Reference proteome</keyword>
<accession>A0ABQ7G9I0</accession>
<dbReference type="Proteomes" id="UP000815325">
    <property type="component" value="Unassembled WGS sequence"/>
</dbReference>
<dbReference type="EMBL" id="MU069961">
    <property type="protein sequence ID" value="KAF5831270.1"/>
    <property type="molecule type" value="Genomic_DNA"/>
</dbReference>
<organism evidence="1 2">
    <name type="scientific">Dunaliella salina</name>
    <name type="common">Green alga</name>
    <name type="synonym">Protococcus salinus</name>
    <dbReference type="NCBI Taxonomy" id="3046"/>
    <lineage>
        <taxon>Eukaryota</taxon>
        <taxon>Viridiplantae</taxon>
        <taxon>Chlorophyta</taxon>
        <taxon>core chlorophytes</taxon>
        <taxon>Chlorophyceae</taxon>
        <taxon>CS clade</taxon>
        <taxon>Chlamydomonadales</taxon>
        <taxon>Dunaliellaceae</taxon>
        <taxon>Dunaliella</taxon>
    </lineage>
</organism>
<gene>
    <name evidence="1" type="ORF">DUNSADRAFT_13353</name>
</gene>
<reference evidence="1" key="1">
    <citation type="submission" date="2017-08" db="EMBL/GenBank/DDBJ databases">
        <authorList>
            <person name="Polle J.E."/>
            <person name="Barry K."/>
            <person name="Cushman J."/>
            <person name="Schmutz J."/>
            <person name="Tran D."/>
            <person name="Hathwaick L.T."/>
            <person name="Yim W.C."/>
            <person name="Jenkins J."/>
            <person name="Mckie-Krisberg Z.M."/>
            <person name="Prochnik S."/>
            <person name="Lindquist E."/>
            <person name="Dockter R.B."/>
            <person name="Adam C."/>
            <person name="Molina H."/>
            <person name="Bunkerborg J."/>
            <person name="Jin E."/>
            <person name="Buchheim M."/>
            <person name="Magnuson J."/>
        </authorList>
    </citation>
    <scope>NUCLEOTIDE SEQUENCE</scope>
    <source>
        <strain evidence="1">CCAP 19/18</strain>
    </source>
</reference>
<sequence>MIPSHIMIFSCHIPSLLLCFLFGWFLAGARDLFFGKVRLCRLKSCEGHTVQRLPLATSVVILSLVHLHSCKINEGLCASFELETHHLHTVCVRIYVASCFFLSTVMQTPWANSSEYDDACCQPALKMSTAFGSCSVEEIEGKSCAAISASLEKKAYKWSKGQNPSERFIISHFKNMGCSGSGLSPCHQSGLRDIWDASPFPSDALHPVEYQELPHLVFPLVRATHY</sequence>
<name>A0ABQ7G9I0_DUNSA</name>
<proteinExistence type="predicted"/>
<evidence type="ECO:0000313" key="1">
    <source>
        <dbReference type="EMBL" id="KAF5831270.1"/>
    </source>
</evidence>
<protein>
    <submittedName>
        <fullName evidence="1">Uncharacterized protein</fullName>
    </submittedName>
</protein>
<comment type="caution">
    <text evidence="1">The sequence shown here is derived from an EMBL/GenBank/DDBJ whole genome shotgun (WGS) entry which is preliminary data.</text>
</comment>